<dbReference type="SUPFAM" id="SSF47353">
    <property type="entry name" value="Retrovirus capsid dimerization domain-like"/>
    <property type="match status" value="1"/>
</dbReference>
<dbReference type="PROSITE" id="PS50158">
    <property type="entry name" value="ZF_CCHC"/>
    <property type="match status" value="1"/>
</dbReference>
<evidence type="ECO:0000313" key="4">
    <source>
        <dbReference type="EMBL" id="KAK7471547.1"/>
    </source>
</evidence>
<evidence type="ECO:0000256" key="1">
    <source>
        <dbReference type="PROSITE-ProRule" id="PRU00047"/>
    </source>
</evidence>
<keyword evidence="1" id="KW-0863">Zinc-finger</keyword>
<dbReference type="Gene3D" id="1.10.4020.10">
    <property type="entry name" value="DNA breaking-rejoining enzymes"/>
    <property type="match status" value="1"/>
</dbReference>
<dbReference type="PANTHER" id="PTHR46888:SF1">
    <property type="entry name" value="RIBONUCLEASE H"/>
    <property type="match status" value="1"/>
</dbReference>
<dbReference type="AlphaFoldDB" id="A0ABD0JDE4"/>
<dbReference type="Pfam" id="PF00098">
    <property type="entry name" value="zf-CCHC"/>
    <property type="match status" value="1"/>
</dbReference>
<feature type="compositionally biased region" description="Basic and acidic residues" evidence="2">
    <location>
        <begin position="72"/>
        <end position="83"/>
    </location>
</feature>
<evidence type="ECO:0000256" key="2">
    <source>
        <dbReference type="SAM" id="MobiDB-lite"/>
    </source>
</evidence>
<dbReference type="Gene3D" id="4.10.60.10">
    <property type="entry name" value="Zinc finger, CCHC-type"/>
    <property type="match status" value="1"/>
</dbReference>
<keyword evidence="5" id="KW-1185">Reference proteome</keyword>
<proteinExistence type="predicted"/>
<sequence length="146" mass="16048">MNKASDESFFQFGERLQKTLHLWIESSGRSLDECILQEQLVEIASPELKVKIIDRNPASFKEAVQIAEAHADSRRYLREEKASSTKNGPSVSAMAPPATSNPDSDSPTKATETSVTGAQPRLCYYCHEPGHLVKACPKKKQANTGS</sequence>
<evidence type="ECO:0000259" key="3">
    <source>
        <dbReference type="PROSITE" id="PS50158"/>
    </source>
</evidence>
<feature type="domain" description="CCHC-type" evidence="3">
    <location>
        <begin position="123"/>
        <end position="138"/>
    </location>
</feature>
<comment type="caution">
    <text evidence="4">The sequence shown here is derived from an EMBL/GenBank/DDBJ whole genome shotgun (WGS) entry which is preliminary data.</text>
</comment>
<dbReference type="InterPro" id="IPR036875">
    <property type="entry name" value="Znf_CCHC_sf"/>
</dbReference>
<dbReference type="GO" id="GO:0008270">
    <property type="term" value="F:zinc ion binding"/>
    <property type="evidence" value="ECO:0007669"/>
    <property type="project" value="UniProtKB-KW"/>
</dbReference>
<name>A0ABD0JDE4_9CAEN</name>
<evidence type="ECO:0000313" key="5">
    <source>
        <dbReference type="Proteomes" id="UP001519460"/>
    </source>
</evidence>
<dbReference type="PANTHER" id="PTHR46888">
    <property type="entry name" value="ZINC KNUCKLE DOMAINCONTAINING PROTEIN-RELATED"/>
    <property type="match status" value="1"/>
</dbReference>
<keyword evidence="1" id="KW-0479">Metal-binding</keyword>
<dbReference type="InterPro" id="IPR001878">
    <property type="entry name" value="Znf_CCHC"/>
</dbReference>
<reference evidence="4 5" key="1">
    <citation type="journal article" date="2023" name="Sci. Data">
        <title>Genome assembly of the Korean intertidal mud-creeper Batillaria attramentaria.</title>
        <authorList>
            <person name="Patra A.K."/>
            <person name="Ho P.T."/>
            <person name="Jun S."/>
            <person name="Lee S.J."/>
            <person name="Kim Y."/>
            <person name="Won Y.J."/>
        </authorList>
    </citation>
    <scope>NUCLEOTIDE SEQUENCE [LARGE SCALE GENOMIC DNA]</scope>
    <source>
        <strain evidence="4">Wonlab-2016</strain>
    </source>
</reference>
<keyword evidence="1" id="KW-0862">Zinc</keyword>
<organism evidence="4 5">
    <name type="scientific">Batillaria attramentaria</name>
    <dbReference type="NCBI Taxonomy" id="370345"/>
    <lineage>
        <taxon>Eukaryota</taxon>
        <taxon>Metazoa</taxon>
        <taxon>Spiralia</taxon>
        <taxon>Lophotrochozoa</taxon>
        <taxon>Mollusca</taxon>
        <taxon>Gastropoda</taxon>
        <taxon>Caenogastropoda</taxon>
        <taxon>Sorbeoconcha</taxon>
        <taxon>Cerithioidea</taxon>
        <taxon>Batillariidae</taxon>
        <taxon>Batillaria</taxon>
    </lineage>
</organism>
<dbReference type="InterPro" id="IPR038269">
    <property type="entry name" value="SCAN_sf"/>
</dbReference>
<accession>A0ABD0JDE4</accession>
<dbReference type="EMBL" id="JACVVK020000489">
    <property type="protein sequence ID" value="KAK7471547.1"/>
    <property type="molecule type" value="Genomic_DNA"/>
</dbReference>
<gene>
    <name evidence="4" type="ORF">BaRGS_00035827</name>
</gene>
<dbReference type="SMART" id="SM00343">
    <property type="entry name" value="ZnF_C2HC"/>
    <property type="match status" value="1"/>
</dbReference>
<feature type="region of interest" description="Disordered" evidence="2">
    <location>
        <begin position="72"/>
        <end position="114"/>
    </location>
</feature>
<feature type="compositionally biased region" description="Polar residues" evidence="2">
    <location>
        <begin position="98"/>
        <end position="114"/>
    </location>
</feature>
<protein>
    <recommendedName>
        <fullName evidence="3">CCHC-type domain-containing protein</fullName>
    </recommendedName>
</protein>
<dbReference type="Proteomes" id="UP001519460">
    <property type="component" value="Unassembled WGS sequence"/>
</dbReference>
<dbReference type="SUPFAM" id="SSF57756">
    <property type="entry name" value="Retrovirus zinc finger-like domains"/>
    <property type="match status" value="1"/>
</dbReference>